<proteinExistence type="predicted"/>
<comment type="caution">
    <text evidence="2">The sequence shown here is derived from an EMBL/GenBank/DDBJ whole genome shotgun (WGS) entry which is preliminary data.</text>
</comment>
<keyword evidence="1" id="KW-0472">Membrane</keyword>
<dbReference type="EMBL" id="WIXE01005158">
    <property type="protein sequence ID" value="KAK5982408.1"/>
    <property type="molecule type" value="Genomic_DNA"/>
</dbReference>
<dbReference type="AlphaFoldDB" id="A0AAN8G750"/>
<evidence type="ECO:0000256" key="1">
    <source>
        <dbReference type="SAM" id="Phobius"/>
    </source>
</evidence>
<evidence type="ECO:0000313" key="3">
    <source>
        <dbReference type="Proteomes" id="UP001331761"/>
    </source>
</evidence>
<reference evidence="2 3" key="1">
    <citation type="submission" date="2019-10" db="EMBL/GenBank/DDBJ databases">
        <title>Assembly and Annotation for the nematode Trichostrongylus colubriformis.</title>
        <authorList>
            <person name="Martin J."/>
        </authorList>
    </citation>
    <scope>NUCLEOTIDE SEQUENCE [LARGE SCALE GENOMIC DNA]</scope>
    <source>
        <strain evidence="2">G859</strain>
        <tissue evidence="2">Whole worm</tissue>
    </source>
</reference>
<sequence>MRPRQVWKSYSLIEIRSPRRVIVFTTVAFIISIIVFNMFVKSPDVQGCSGKSPHYNLVERRHIDEVCSNDSSYCYSVYDVLVS</sequence>
<dbReference type="Proteomes" id="UP001331761">
    <property type="component" value="Unassembled WGS sequence"/>
</dbReference>
<protein>
    <submittedName>
        <fullName evidence="2">Uncharacterized protein</fullName>
    </submittedName>
</protein>
<keyword evidence="1" id="KW-0812">Transmembrane</keyword>
<evidence type="ECO:0000313" key="2">
    <source>
        <dbReference type="EMBL" id="KAK5982408.1"/>
    </source>
</evidence>
<keyword evidence="3" id="KW-1185">Reference proteome</keyword>
<name>A0AAN8G750_TRICO</name>
<feature type="transmembrane region" description="Helical" evidence="1">
    <location>
        <begin position="21"/>
        <end position="40"/>
    </location>
</feature>
<keyword evidence="1" id="KW-1133">Transmembrane helix</keyword>
<gene>
    <name evidence="2" type="ORF">GCK32_008364</name>
</gene>
<organism evidence="2 3">
    <name type="scientific">Trichostrongylus colubriformis</name>
    <name type="common">Black scour worm</name>
    <dbReference type="NCBI Taxonomy" id="6319"/>
    <lineage>
        <taxon>Eukaryota</taxon>
        <taxon>Metazoa</taxon>
        <taxon>Ecdysozoa</taxon>
        <taxon>Nematoda</taxon>
        <taxon>Chromadorea</taxon>
        <taxon>Rhabditida</taxon>
        <taxon>Rhabditina</taxon>
        <taxon>Rhabditomorpha</taxon>
        <taxon>Strongyloidea</taxon>
        <taxon>Trichostrongylidae</taxon>
        <taxon>Trichostrongylus</taxon>
    </lineage>
</organism>
<accession>A0AAN8G750</accession>